<dbReference type="Proteomes" id="UP000199137">
    <property type="component" value="Unassembled WGS sequence"/>
</dbReference>
<name>A0A1I5ZEU4_9PSEU</name>
<dbReference type="AlphaFoldDB" id="A0A1I5ZEU4"/>
<reference evidence="1 2" key="1">
    <citation type="submission" date="2016-10" db="EMBL/GenBank/DDBJ databases">
        <authorList>
            <person name="de Groot N.N."/>
        </authorList>
    </citation>
    <scope>NUCLEOTIDE SEQUENCE [LARGE SCALE GENOMIC DNA]</scope>
    <source>
        <strain evidence="1 2">DSM 44637</strain>
    </source>
</reference>
<sequence length="60" mass="5966">MTVISPWSASGSVCSPVTTAKSGLLAVTPHAPFEDVAAVRDAGADRYVTTGGGSSAVDSR</sequence>
<evidence type="ECO:0000313" key="1">
    <source>
        <dbReference type="EMBL" id="SFQ55019.1"/>
    </source>
</evidence>
<protein>
    <submittedName>
        <fullName evidence="1">Uncharacterized protein</fullName>
    </submittedName>
</protein>
<organism evidence="1 2">
    <name type="scientific">Amycolatopsis rubida</name>
    <dbReference type="NCBI Taxonomy" id="112413"/>
    <lineage>
        <taxon>Bacteria</taxon>
        <taxon>Bacillati</taxon>
        <taxon>Actinomycetota</taxon>
        <taxon>Actinomycetes</taxon>
        <taxon>Pseudonocardiales</taxon>
        <taxon>Pseudonocardiaceae</taxon>
        <taxon>Amycolatopsis</taxon>
    </lineage>
</organism>
<evidence type="ECO:0000313" key="2">
    <source>
        <dbReference type="Proteomes" id="UP000199137"/>
    </source>
</evidence>
<dbReference type="EMBL" id="FOWC01000015">
    <property type="protein sequence ID" value="SFQ55019.1"/>
    <property type="molecule type" value="Genomic_DNA"/>
</dbReference>
<accession>A0A1I5ZEU4</accession>
<dbReference type="RefSeq" id="WP_143132599.1">
    <property type="nucleotide sequence ID" value="NZ_FOWC01000015.1"/>
</dbReference>
<proteinExistence type="predicted"/>
<feature type="non-terminal residue" evidence="1">
    <location>
        <position position="60"/>
    </location>
</feature>
<gene>
    <name evidence="1" type="ORF">SAMN05421854_1151</name>
</gene>